<evidence type="ECO:0000313" key="15">
    <source>
        <dbReference type="Proteomes" id="UP000031036"/>
    </source>
</evidence>
<dbReference type="FunFam" id="3.30.200.20:FF:000336">
    <property type="entry name" value="Eukaryotic elongation factor 2 kinase"/>
    <property type="match status" value="1"/>
</dbReference>
<dbReference type="OMA" id="CLQMEAK"/>
<dbReference type="PROSITE" id="PS51158">
    <property type="entry name" value="ALPHA_KINASE"/>
    <property type="match status" value="1"/>
</dbReference>
<feature type="domain" description="Alpha-type protein kinase" evidence="13">
    <location>
        <begin position="94"/>
        <end position="303"/>
    </location>
</feature>
<keyword evidence="2" id="KW-0597">Phosphoprotein</keyword>
<evidence type="ECO:0000256" key="8">
    <source>
        <dbReference type="ARBA" id="ARBA00022860"/>
    </source>
</evidence>
<keyword evidence="14" id="KW-0251">Elongation factor</keyword>
<keyword evidence="6" id="KW-0106">Calcium</keyword>
<dbReference type="EC" id="2.7.11.20" evidence="10"/>
<name>A0A0B2VST5_TOXCA</name>
<evidence type="ECO:0000256" key="6">
    <source>
        <dbReference type="ARBA" id="ARBA00022837"/>
    </source>
</evidence>
<keyword evidence="4" id="KW-0547">Nucleotide-binding</keyword>
<dbReference type="SUPFAM" id="SSF81901">
    <property type="entry name" value="HCP-like"/>
    <property type="match status" value="1"/>
</dbReference>
<evidence type="ECO:0000256" key="12">
    <source>
        <dbReference type="ARBA" id="ARBA00078015"/>
    </source>
</evidence>
<evidence type="ECO:0000256" key="11">
    <source>
        <dbReference type="ARBA" id="ARBA00067847"/>
    </source>
</evidence>
<dbReference type="InterPro" id="IPR017400">
    <property type="entry name" value="eEF-2K"/>
</dbReference>
<dbReference type="InterPro" id="IPR011990">
    <property type="entry name" value="TPR-like_helical_dom_sf"/>
</dbReference>
<keyword evidence="1" id="KW-0723">Serine/threonine-protein kinase</keyword>
<dbReference type="PANTHER" id="PTHR45992">
    <property type="entry name" value="EUKARYOTIC ELONGATION FACTOR 2 KINASE-RELATED"/>
    <property type="match status" value="1"/>
</dbReference>
<dbReference type="PIRSF" id="PIRSF038139">
    <property type="entry name" value="Elongation_factor_2_kinase"/>
    <property type="match status" value="1"/>
</dbReference>
<dbReference type="InterPro" id="IPR047588">
    <property type="entry name" value="eEF2K_a_kinase_dom"/>
</dbReference>
<keyword evidence="5 14" id="KW-0418">Kinase</keyword>
<proteinExistence type="inferred from homology"/>
<comment type="caution">
    <text evidence="14">The sequence shown here is derived from an EMBL/GenBank/DDBJ whole genome shotgun (WGS) entry which is preliminary data.</text>
</comment>
<organism evidence="14 15">
    <name type="scientific">Toxocara canis</name>
    <name type="common">Canine roundworm</name>
    <dbReference type="NCBI Taxonomy" id="6265"/>
    <lineage>
        <taxon>Eukaryota</taxon>
        <taxon>Metazoa</taxon>
        <taxon>Ecdysozoa</taxon>
        <taxon>Nematoda</taxon>
        <taxon>Chromadorea</taxon>
        <taxon>Rhabditida</taxon>
        <taxon>Spirurina</taxon>
        <taxon>Ascaridomorpha</taxon>
        <taxon>Ascaridoidea</taxon>
        <taxon>Toxocaridae</taxon>
        <taxon>Toxocara</taxon>
    </lineage>
</organism>
<dbReference type="OrthoDB" id="301415at2759"/>
<dbReference type="GO" id="GO:1903013">
    <property type="term" value="P:response to differentiation-inducing factor 1"/>
    <property type="evidence" value="ECO:0007669"/>
    <property type="project" value="TreeGrafter"/>
</dbReference>
<accession>A0A0B2VST5</accession>
<evidence type="ECO:0000256" key="2">
    <source>
        <dbReference type="ARBA" id="ARBA00022553"/>
    </source>
</evidence>
<keyword evidence="7" id="KW-0067">ATP-binding</keyword>
<keyword evidence="15" id="KW-1185">Reference proteome</keyword>
<dbReference type="GO" id="GO:0005509">
    <property type="term" value="F:calcium ion binding"/>
    <property type="evidence" value="ECO:0007669"/>
    <property type="project" value="InterPro"/>
</dbReference>
<evidence type="ECO:0000256" key="5">
    <source>
        <dbReference type="ARBA" id="ARBA00022777"/>
    </source>
</evidence>
<dbReference type="STRING" id="6265.A0A0B2VST5"/>
<dbReference type="Gene3D" id="3.30.200.20">
    <property type="entry name" value="Phosphorylase Kinase, domain 1"/>
    <property type="match status" value="2"/>
</dbReference>
<keyword evidence="8" id="KW-0112">Calmodulin-binding</keyword>
<evidence type="ECO:0000256" key="1">
    <source>
        <dbReference type="ARBA" id="ARBA00022527"/>
    </source>
</evidence>
<dbReference type="GO" id="GO:0003746">
    <property type="term" value="F:translation elongation factor activity"/>
    <property type="evidence" value="ECO:0007669"/>
    <property type="project" value="UniProtKB-KW"/>
</dbReference>
<evidence type="ECO:0000313" key="14">
    <source>
        <dbReference type="EMBL" id="KHN84457.1"/>
    </source>
</evidence>
<dbReference type="InterPro" id="IPR011009">
    <property type="entry name" value="Kinase-like_dom_sf"/>
</dbReference>
<sequence length="787" mass="88849">MERSRTSSADSVSSPAQLWMRRRCERCSDSVSVASDQAVPAKIDHVRSSDSIRSKELIEKWKFAAKKCATDSLPDPWESFNIIELVTQNCIRHRYSSIRKQWSEDRVQIKMHPESFARGAMRECYRVKKLSSFRKSDNWEHACNYVAKKYIRPIDRQVIFEDVRLQMDSKLWAEEFNRHNPPKKIDIMQVSILEFIDEPDRPLYHLEHYIEGDYIKYNSNSGFVSDIARKTPQAFSHFTFERSGHQLIVVDIQGVGDLYTDPQIHTASGEGYGDGNLGTKGMALFFHSHACNEICYSMCLTEFDLSENEVQALKKRQASTEDGSTRFVNCGSLDVCEPLTNDEDDSAMERLRMRTISMASSGAAIHSSASICSCEGTDEDHSAAHDDNCVCEQCIDRVVAKTVRRARQRSDTESASVITDPSAEEIRAVPLERCMSVDSTSSCCSSRLTRESEKEAFWLEARKMSRPAGFLSKAEMEQLAELSRQSHTNSVLGQVHVDLARYHELGRFLPKSVSASKNDNFILTIGSGNGTGESSFTYDQESALYHLDVARRCGILEAVITIAQIAFGLPHELLKDVNNIGYWGCDDADEFGIELMETAADMGDRSAMLFVAESYETGRHLGRSGSPYWPKAVEWYSRAASLLEDCEDGNEGSAARPKYEIVQKMAEMYKEGGYGLEQDFTKAYELFTEAAELAMEAMRGKLANKLYEMAEQCAVVANEAHWSDATIELRPLARGTLLGGDWSSQRQHCGLNNVRPQLERELQQVLTARAEYASNRRERMLNLRRIS</sequence>
<dbReference type="EMBL" id="JPKZ01000986">
    <property type="protein sequence ID" value="KHN84457.1"/>
    <property type="molecule type" value="Genomic_DNA"/>
</dbReference>
<reference evidence="14 15" key="1">
    <citation type="submission" date="2014-11" db="EMBL/GenBank/DDBJ databases">
        <title>Genetic blueprint of the zoonotic pathogen Toxocara canis.</title>
        <authorList>
            <person name="Zhu X.-Q."/>
            <person name="Korhonen P.K."/>
            <person name="Cai H."/>
            <person name="Young N.D."/>
            <person name="Nejsum P."/>
            <person name="von Samson-Himmelstjerna G."/>
            <person name="Boag P.R."/>
            <person name="Tan P."/>
            <person name="Li Q."/>
            <person name="Min J."/>
            <person name="Yang Y."/>
            <person name="Wang X."/>
            <person name="Fang X."/>
            <person name="Hall R.S."/>
            <person name="Hofmann A."/>
            <person name="Sternberg P.W."/>
            <person name="Jex A.R."/>
            <person name="Gasser R.B."/>
        </authorList>
    </citation>
    <scope>NUCLEOTIDE SEQUENCE [LARGE SCALE GENOMIC DNA]</scope>
    <source>
        <strain evidence="14">PN_DK_2014</strain>
    </source>
</reference>
<dbReference type="GO" id="GO:0005524">
    <property type="term" value="F:ATP binding"/>
    <property type="evidence" value="ECO:0007669"/>
    <property type="project" value="UniProtKB-KW"/>
</dbReference>
<dbReference type="SMART" id="SM00811">
    <property type="entry name" value="Alpha_kinase"/>
    <property type="match status" value="1"/>
</dbReference>
<comment type="similarity">
    <text evidence="9">Belongs to the protein kinase superfamily. Alpha-type protein kinase family.</text>
</comment>
<dbReference type="InterPro" id="IPR051852">
    <property type="entry name" value="Alpha-type_PK"/>
</dbReference>
<evidence type="ECO:0000256" key="10">
    <source>
        <dbReference type="ARBA" id="ARBA00066872"/>
    </source>
</evidence>
<dbReference type="GO" id="GO:0031037">
    <property type="term" value="P:myosin II filament disassembly"/>
    <property type="evidence" value="ECO:0007669"/>
    <property type="project" value="TreeGrafter"/>
</dbReference>
<evidence type="ECO:0000259" key="13">
    <source>
        <dbReference type="PROSITE" id="PS51158"/>
    </source>
</evidence>
<dbReference type="Gene3D" id="1.25.40.10">
    <property type="entry name" value="Tetratricopeptide repeat domain"/>
    <property type="match status" value="1"/>
</dbReference>
<keyword evidence="14" id="KW-0648">Protein biosynthesis</keyword>
<dbReference type="PANTHER" id="PTHR45992:SF2">
    <property type="entry name" value="EUKARYOTIC ELONGATION FACTOR 2 KINASE"/>
    <property type="match status" value="1"/>
</dbReference>
<dbReference type="Proteomes" id="UP000031036">
    <property type="component" value="Unassembled WGS sequence"/>
</dbReference>
<gene>
    <name evidence="14" type="primary">efk-1</name>
    <name evidence="14" type="ORF">Tcan_08390</name>
</gene>
<dbReference type="CDD" id="cd16967">
    <property type="entry name" value="Alpha_kinase_eEF2K"/>
    <property type="match status" value="1"/>
</dbReference>
<dbReference type="SUPFAM" id="SSF56112">
    <property type="entry name" value="Protein kinase-like (PK-like)"/>
    <property type="match status" value="1"/>
</dbReference>
<dbReference type="FunFam" id="3.20.200.10:FF:000002">
    <property type="entry name" value="Eukaryotic elongation factor 2 kinase"/>
    <property type="match status" value="1"/>
</dbReference>
<evidence type="ECO:0000256" key="3">
    <source>
        <dbReference type="ARBA" id="ARBA00022679"/>
    </source>
</evidence>
<dbReference type="InterPro" id="IPR004166">
    <property type="entry name" value="a-kinase_dom"/>
</dbReference>
<keyword evidence="3" id="KW-0808">Transferase</keyword>
<evidence type="ECO:0000256" key="9">
    <source>
        <dbReference type="ARBA" id="ARBA00061584"/>
    </source>
</evidence>
<evidence type="ECO:0000256" key="4">
    <source>
        <dbReference type="ARBA" id="ARBA00022741"/>
    </source>
</evidence>
<dbReference type="Pfam" id="PF02816">
    <property type="entry name" value="Alpha_kinase"/>
    <property type="match status" value="1"/>
</dbReference>
<protein>
    <recommendedName>
        <fullName evidence="11">Eukaryotic elongation factor 2 kinase</fullName>
        <ecNumber evidence="10">2.7.11.20</ecNumber>
    </recommendedName>
    <alternativeName>
        <fullName evidence="12">Calcium/calmodulin-dependent eukaryotic elongation factor 2 kinase</fullName>
    </alternativeName>
</protein>
<dbReference type="Gene3D" id="3.20.200.10">
    <property type="entry name" value="MHCK/EF2 kinase"/>
    <property type="match status" value="1"/>
</dbReference>
<dbReference type="GO" id="GO:0005516">
    <property type="term" value="F:calmodulin binding"/>
    <property type="evidence" value="ECO:0007669"/>
    <property type="project" value="UniProtKB-KW"/>
</dbReference>
<dbReference type="AlphaFoldDB" id="A0A0B2VST5"/>
<dbReference type="GO" id="GO:0004686">
    <property type="term" value="F:elongation factor-2 kinase activity"/>
    <property type="evidence" value="ECO:0007669"/>
    <property type="project" value="UniProtKB-EC"/>
</dbReference>
<evidence type="ECO:0000256" key="7">
    <source>
        <dbReference type="ARBA" id="ARBA00022840"/>
    </source>
</evidence>